<dbReference type="PROSITE" id="PS00957">
    <property type="entry name" value="NAD_G3PDH"/>
    <property type="match status" value="1"/>
</dbReference>
<feature type="active site" description="Proton acceptor" evidence="13 14">
    <location>
        <position position="197"/>
    </location>
</feature>
<evidence type="ECO:0000256" key="7">
    <source>
        <dbReference type="ARBA" id="ARBA00023209"/>
    </source>
</evidence>
<comment type="subcellular location">
    <subcellularLocation>
        <location evidence="13">Cytoplasm</location>
    </subcellularLocation>
</comment>
<dbReference type="GO" id="GO:0046167">
    <property type="term" value="P:glycerol-3-phosphate biosynthetic process"/>
    <property type="evidence" value="ECO:0007669"/>
    <property type="project" value="UniProtKB-UniRule"/>
</dbReference>
<dbReference type="GO" id="GO:0006650">
    <property type="term" value="P:glycerophospholipid metabolic process"/>
    <property type="evidence" value="ECO:0007669"/>
    <property type="project" value="UniProtKB-UniRule"/>
</dbReference>
<evidence type="ECO:0000256" key="14">
    <source>
        <dbReference type="PIRSR" id="PIRSR000114-1"/>
    </source>
</evidence>
<dbReference type="Proteomes" id="UP000782312">
    <property type="component" value="Unassembled WGS sequence"/>
</dbReference>
<feature type="binding site" evidence="13">
    <location>
        <position position="260"/>
    </location>
    <ligand>
        <name>sn-glycerol 3-phosphate</name>
        <dbReference type="ChEBI" id="CHEBI:57597"/>
    </ligand>
</feature>
<feature type="binding site" evidence="16">
    <location>
        <position position="261"/>
    </location>
    <ligand>
        <name>NAD(+)</name>
        <dbReference type="ChEBI" id="CHEBI:57540"/>
    </ligand>
</feature>
<feature type="domain" description="Glycerol-3-phosphate dehydrogenase NAD-dependent C-terminal" evidence="19">
    <location>
        <begin position="186"/>
        <end position="327"/>
    </location>
</feature>
<dbReference type="Pfam" id="PF01210">
    <property type="entry name" value="NAD_Gly3P_dh_N"/>
    <property type="match status" value="1"/>
</dbReference>
<feature type="binding site" evidence="16">
    <location>
        <position position="146"/>
    </location>
    <ligand>
        <name>NAD(+)</name>
        <dbReference type="ChEBI" id="CHEBI:57540"/>
    </ligand>
</feature>
<feature type="binding site" evidence="13">
    <location>
        <position position="142"/>
    </location>
    <ligand>
        <name>sn-glycerol 3-phosphate</name>
        <dbReference type="ChEBI" id="CHEBI:57597"/>
    </ligand>
</feature>
<feature type="binding site" evidence="13">
    <location>
        <position position="250"/>
    </location>
    <ligand>
        <name>sn-glycerol 3-phosphate</name>
        <dbReference type="ChEBI" id="CHEBI:57597"/>
    </ligand>
</feature>
<feature type="binding site" evidence="13">
    <location>
        <position position="14"/>
    </location>
    <ligand>
        <name>NADPH</name>
        <dbReference type="ChEBI" id="CHEBI:57783"/>
    </ligand>
</feature>
<keyword evidence="13" id="KW-0963">Cytoplasm</keyword>
<dbReference type="InterPro" id="IPR008927">
    <property type="entry name" value="6-PGluconate_DH-like_C_sf"/>
</dbReference>
<dbReference type="EMBL" id="JACPUR010000001">
    <property type="protein sequence ID" value="MBI3126255.1"/>
    <property type="molecule type" value="Genomic_DNA"/>
</dbReference>
<dbReference type="FunFam" id="1.10.1040.10:FF:000001">
    <property type="entry name" value="Glycerol-3-phosphate dehydrogenase [NAD(P)+]"/>
    <property type="match status" value="1"/>
</dbReference>
<evidence type="ECO:0000256" key="17">
    <source>
        <dbReference type="RuleBase" id="RU000437"/>
    </source>
</evidence>
<comment type="similarity">
    <text evidence="1 13 17">Belongs to the NAD-dependent glycerol-3-phosphate dehydrogenase family.</text>
</comment>
<dbReference type="SUPFAM" id="SSF48179">
    <property type="entry name" value="6-phosphogluconate dehydrogenase C-terminal domain-like"/>
    <property type="match status" value="1"/>
</dbReference>
<organism evidence="20 21">
    <name type="scientific">Tectimicrobiota bacterium</name>
    <dbReference type="NCBI Taxonomy" id="2528274"/>
    <lineage>
        <taxon>Bacteria</taxon>
        <taxon>Pseudomonadati</taxon>
        <taxon>Nitrospinota/Tectimicrobiota group</taxon>
        <taxon>Candidatus Tectimicrobiota</taxon>
    </lineage>
</organism>
<feature type="binding site" evidence="13">
    <location>
        <position position="51"/>
    </location>
    <ligand>
        <name>NADPH</name>
        <dbReference type="ChEBI" id="CHEBI:57783"/>
    </ligand>
</feature>
<evidence type="ECO:0000256" key="10">
    <source>
        <dbReference type="ARBA" id="ARBA00066687"/>
    </source>
</evidence>
<keyword evidence="13" id="KW-0547">Nucleotide-binding</keyword>
<dbReference type="GO" id="GO:0008654">
    <property type="term" value="P:phospholipid biosynthetic process"/>
    <property type="evidence" value="ECO:0007669"/>
    <property type="project" value="UniProtKB-KW"/>
</dbReference>
<feature type="binding site" evidence="13">
    <location>
        <position position="261"/>
    </location>
    <ligand>
        <name>sn-glycerol 3-phosphate</name>
        <dbReference type="ChEBI" id="CHEBI:57597"/>
    </ligand>
</feature>
<dbReference type="InterPro" id="IPR011128">
    <property type="entry name" value="G3P_DH_NAD-dep_N"/>
</dbReference>
<keyword evidence="6 13" id="KW-0443">Lipid metabolism</keyword>
<feature type="binding site" evidence="16">
    <location>
        <begin position="10"/>
        <end position="15"/>
    </location>
    <ligand>
        <name>NAD(+)</name>
        <dbReference type="ChEBI" id="CHEBI:57540"/>
    </ligand>
</feature>
<dbReference type="GO" id="GO:0005829">
    <property type="term" value="C:cytosol"/>
    <property type="evidence" value="ECO:0007669"/>
    <property type="project" value="TreeGrafter"/>
</dbReference>
<dbReference type="PANTHER" id="PTHR11728:SF1">
    <property type="entry name" value="GLYCEROL-3-PHOSPHATE DEHYDROGENASE [NAD(+)] 2, CHLOROPLASTIC"/>
    <property type="match status" value="1"/>
</dbReference>
<feature type="binding site" evidence="13">
    <location>
        <position position="146"/>
    </location>
    <ligand>
        <name>NADPH</name>
        <dbReference type="ChEBI" id="CHEBI:57783"/>
    </ligand>
</feature>
<name>A0A932HV53_UNCTE</name>
<protein>
    <recommendedName>
        <fullName evidence="11 13">Glycerol-3-phosphate dehydrogenase [NAD(P)+]</fullName>
        <ecNumber evidence="10 13">1.1.1.94</ecNumber>
    </recommendedName>
    <alternativeName>
        <fullName evidence="13">NAD(P)(+)-dependent glycerol-3-phosphate dehydrogenase</fullName>
    </alternativeName>
    <alternativeName>
        <fullName evidence="12 13">NAD(P)H-dependent dihydroxyacetone-phosphate reductase</fullName>
    </alternativeName>
</protein>
<comment type="function">
    <text evidence="13">Catalyzes the reduction of the glycolytic intermediate dihydroxyacetone phosphate (DHAP) to sn-glycerol 3-phosphate (G3P), the key precursor for phospholipid synthesis.</text>
</comment>
<reference evidence="20" key="1">
    <citation type="submission" date="2020-07" db="EMBL/GenBank/DDBJ databases">
        <title>Huge and variable diversity of episymbiotic CPR bacteria and DPANN archaea in groundwater ecosystems.</title>
        <authorList>
            <person name="He C.Y."/>
            <person name="Keren R."/>
            <person name="Whittaker M."/>
            <person name="Farag I.F."/>
            <person name="Doudna J."/>
            <person name="Cate J.H.D."/>
            <person name="Banfield J.F."/>
        </authorList>
    </citation>
    <scope>NUCLEOTIDE SEQUENCE</scope>
    <source>
        <strain evidence="20">NC_groundwater_763_Ag_S-0.2um_68_21</strain>
    </source>
</reference>
<sequence length="339" mass="35283">MSLLRIAVIGAGAWGTALADLLAERGHEVTLWVYESDLCARMASSRENDIYLPRARLNGGLRFTSDLAQAASAGQDLLLSVMPSHVVRAVWRRMAESLHPDAIIVSATKGIEEKTLLLPTQIIAECMREGGAGDRPLAALSGPTFAQEAADRKPTAVAAASEDEEGPACVQAAFAGTCVRVYTAPDPIGTQLGGALKNVVALAAGIADGLELGYNARAALIVRGLAEMARLGTAMGGHPETFAGLAGLGDLVLTCTGDLSRNRTVGMRLGKGEKLEGILASMTGVAEGVHTAPAAAGLARRHGAELPICAQVHAVLFEGKDPREAVKELMARPLKAERV</sequence>
<feature type="binding site" evidence="13">
    <location>
        <position position="262"/>
    </location>
    <ligand>
        <name>sn-glycerol 3-phosphate</name>
        <dbReference type="ChEBI" id="CHEBI:57597"/>
    </ligand>
</feature>
<evidence type="ECO:0000256" key="15">
    <source>
        <dbReference type="PIRSR" id="PIRSR000114-2"/>
    </source>
</evidence>
<dbReference type="InterPro" id="IPR036291">
    <property type="entry name" value="NAD(P)-bd_dom_sf"/>
</dbReference>
<feature type="binding site" evidence="15">
    <location>
        <position position="109"/>
    </location>
    <ligand>
        <name>substrate</name>
    </ligand>
</feature>
<dbReference type="PIRSF" id="PIRSF000114">
    <property type="entry name" value="Glycerol-3-P_dh"/>
    <property type="match status" value="1"/>
</dbReference>
<evidence type="ECO:0000256" key="2">
    <source>
        <dbReference type="ARBA" id="ARBA00022516"/>
    </source>
</evidence>
<dbReference type="NCBIfam" id="NF000940">
    <property type="entry name" value="PRK00094.1-2"/>
    <property type="match status" value="1"/>
</dbReference>
<comment type="caution">
    <text evidence="20">The sequence shown here is derived from an EMBL/GenBank/DDBJ whole genome shotgun (WGS) entry which is preliminary data.</text>
</comment>
<feature type="binding site" evidence="15">
    <location>
        <begin position="261"/>
        <end position="262"/>
    </location>
    <ligand>
        <name>substrate</name>
    </ligand>
</feature>
<evidence type="ECO:0000256" key="1">
    <source>
        <dbReference type="ARBA" id="ARBA00011009"/>
    </source>
</evidence>
<feature type="binding site" evidence="13">
    <location>
        <position position="285"/>
    </location>
    <ligand>
        <name>NADPH</name>
        <dbReference type="ChEBI" id="CHEBI:57783"/>
    </ligand>
</feature>
<keyword evidence="5 13" id="KW-0520">NAD</keyword>
<evidence type="ECO:0000256" key="4">
    <source>
        <dbReference type="ARBA" id="ARBA00023002"/>
    </source>
</evidence>
<evidence type="ECO:0000256" key="16">
    <source>
        <dbReference type="PIRSR" id="PIRSR000114-3"/>
    </source>
</evidence>
<evidence type="ECO:0000256" key="6">
    <source>
        <dbReference type="ARBA" id="ARBA00023098"/>
    </source>
</evidence>
<feature type="binding site" evidence="13">
    <location>
        <position position="109"/>
    </location>
    <ligand>
        <name>sn-glycerol 3-phosphate</name>
        <dbReference type="ChEBI" id="CHEBI:57597"/>
    </ligand>
</feature>
<keyword evidence="3 13" id="KW-0521">NADP</keyword>
<feature type="domain" description="Glycerol-3-phosphate dehydrogenase NAD-dependent N-terminal" evidence="18">
    <location>
        <begin position="6"/>
        <end position="165"/>
    </location>
</feature>
<accession>A0A932HV53</accession>
<evidence type="ECO:0000256" key="12">
    <source>
        <dbReference type="ARBA" id="ARBA00080511"/>
    </source>
</evidence>
<dbReference type="InterPro" id="IPR006109">
    <property type="entry name" value="G3P_DH_NAD-dep_C"/>
</dbReference>
<evidence type="ECO:0000313" key="21">
    <source>
        <dbReference type="Proteomes" id="UP000782312"/>
    </source>
</evidence>
<proteinExistence type="inferred from homology"/>
<dbReference type="GO" id="GO:0047952">
    <property type="term" value="F:glycerol-3-phosphate dehydrogenase [NAD(P)+] activity"/>
    <property type="evidence" value="ECO:0007669"/>
    <property type="project" value="UniProtKB-UniRule"/>
</dbReference>
<evidence type="ECO:0000256" key="11">
    <source>
        <dbReference type="ARBA" id="ARBA00069372"/>
    </source>
</evidence>
<feature type="binding site" evidence="13">
    <location>
        <position position="287"/>
    </location>
    <ligand>
        <name>NADPH</name>
        <dbReference type="ChEBI" id="CHEBI:57783"/>
    </ligand>
</feature>
<evidence type="ECO:0000259" key="19">
    <source>
        <dbReference type="Pfam" id="PF07479"/>
    </source>
</evidence>
<feature type="binding site" evidence="13">
    <location>
        <position position="261"/>
    </location>
    <ligand>
        <name>NADPH</name>
        <dbReference type="ChEBI" id="CHEBI:57783"/>
    </ligand>
</feature>
<keyword evidence="8 13" id="KW-1208">Phospholipid metabolism</keyword>
<evidence type="ECO:0000256" key="13">
    <source>
        <dbReference type="HAMAP-Rule" id="MF_00394"/>
    </source>
</evidence>
<evidence type="ECO:0000256" key="5">
    <source>
        <dbReference type="ARBA" id="ARBA00023027"/>
    </source>
</evidence>
<dbReference type="GO" id="GO:0046168">
    <property type="term" value="P:glycerol-3-phosphate catabolic process"/>
    <property type="evidence" value="ECO:0007669"/>
    <property type="project" value="InterPro"/>
</dbReference>
<feature type="binding site" evidence="13">
    <location>
        <position position="144"/>
    </location>
    <ligand>
        <name>sn-glycerol 3-phosphate</name>
        <dbReference type="ChEBI" id="CHEBI:57597"/>
    </ligand>
</feature>
<dbReference type="SUPFAM" id="SSF51735">
    <property type="entry name" value="NAD(P)-binding Rossmann-fold domains"/>
    <property type="match status" value="1"/>
</dbReference>
<dbReference type="Gene3D" id="3.40.50.720">
    <property type="entry name" value="NAD(P)-binding Rossmann-like Domain"/>
    <property type="match status" value="1"/>
</dbReference>
<keyword evidence="4 13" id="KW-0560">Oxidoreductase</keyword>
<dbReference type="PANTHER" id="PTHR11728">
    <property type="entry name" value="GLYCEROL-3-PHOSPHATE DEHYDROGENASE"/>
    <property type="match status" value="1"/>
</dbReference>
<gene>
    <name evidence="13" type="primary">gpsA</name>
    <name evidence="20" type="ORF">HYZ11_01450</name>
</gene>
<comment type="caution">
    <text evidence="13">Lacks conserved residue(s) required for the propagation of feature annotation.</text>
</comment>
<dbReference type="EC" id="1.1.1.94" evidence="10 13"/>
<keyword evidence="2 13" id="KW-0444">Lipid biosynthesis</keyword>
<dbReference type="Gene3D" id="1.10.1040.10">
    <property type="entry name" value="N-(1-d-carboxylethyl)-l-norvaline Dehydrogenase, domain 2"/>
    <property type="match status" value="1"/>
</dbReference>
<dbReference type="HAMAP" id="MF_00394">
    <property type="entry name" value="NAD_Glyc3P_dehydrog"/>
    <property type="match status" value="1"/>
</dbReference>
<evidence type="ECO:0000313" key="20">
    <source>
        <dbReference type="EMBL" id="MBI3126255.1"/>
    </source>
</evidence>
<dbReference type="GO" id="GO:0051287">
    <property type="term" value="F:NAD binding"/>
    <property type="evidence" value="ECO:0007669"/>
    <property type="project" value="InterPro"/>
</dbReference>
<dbReference type="AlphaFoldDB" id="A0A932HV53"/>
<dbReference type="Pfam" id="PF07479">
    <property type="entry name" value="NAD_Gly3P_dh_C"/>
    <property type="match status" value="1"/>
</dbReference>
<keyword evidence="7 13" id="KW-0594">Phospholipid biosynthesis</keyword>
<dbReference type="InterPro" id="IPR006168">
    <property type="entry name" value="G3P_DH_NAD-dep"/>
</dbReference>
<evidence type="ECO:0000256" key="8">
    <source>
        <dbReference type="ARBA" id="ARBA00023264"/>
    </source>
</evidence>
<dbReference type="FunFam" id="3.40.50.720:FF:000019">
    <property type="entry name" value="Glycerol-3-phosphate dehydrogenase [NAD(P)+]"/>
    <property type="match status" value="1"/>
</dbReference>
<comment type="pathway">
    <text evidence="13">Membrane lipid metabolism; glycerophospholipid metabolism.</text>
</comment>
<evidence type="ECO:0000259" key="18">
    <source>
        <dbReference type="Pfam" id="PF01210"/>
    </source>
</evidence>
<evidence type="ECO:0000256" key="9">
    <source>
        <dbReference type="ARBA" id="ARBA00052716"/>
    </source>
</evidence>
<dbReference type="NCBIfam" id="NF000942">
    <property type="entry name" value="PRK00094.1-4"/>
    <property type="match status" value="1"/>
</dbReference>
<dbReference type="GO" id="GO:0005975">
    <property type="term" value="P:carbohydrate metabolic process"/>
    <property type="evidence" value="ECO:0007669"/>
    <property type="project" value="InterPro"/>
</dbReference>
<comment type="catalytic activity">
    <reaction evidence="13">
        <text>sn-glycerol 3-phosphate + NAD(+) = dihydroxyacetone phosphate + NADH + H(+)</text>
        <dbReference type="Rhea" id="RHEA:11092"/>
        <dbReference type="ChEBI" id="CHEBI:15378"/>
        <dbReference type="ChEBI" id="CHEBI:57540"/>
        <dbReference type="ChEBI" id="CHEBI:57597"/>
        <dbReference type="ChEBI" id="CHEBI:57642"/>
        <dbReference type="ChEBI" id="CHEBI:57945"/>
        <dbReference type="EC" id="1.1.1.94"/>
    </reaction>
</comment>
<feature type="binding site" evidence="13">
    <location>
        <position position="109"/>
    </location>
    <ligand>
        <name>NADPH</name>
        <dbReference type="ChEBI" id="CHEBI:57783"/>
    </ligand>
</feature>
<feature type="binding site" evidence="13">
    <location>
        <position position="197"/>
    </location>
    <ligand>
        <name>sn-glycerol 3-phosphate</name>
        <dbReference type="ChEBI" id="CHEBI:57597"/>
    </ligand>
</feature>
<dbReference type="PRINTS" id="PR00077">
    <property type="entry name" value="GPDHDRGNASE"/>
</dbReference>
<comment type="catalytic activity">
    <reaction evidence="9">
        <text>sn-glycerol 3-phosphate + NADP(+) = dihydroxyacetone phosphate + NADPH + H(+)</text>
        <dbReference type="Rhea" id="RHEA:11096"/>
        <dbReference type="ChEBI" id="CHEBI:15378"/>
        <dbReference type="ChEBI" id="CHEBI:57597"/>
        <dbReference type="ChEBI" id="CHEBI:57642"/>
        <dbReference type="ChEBI" id="CHEBI:57783"/>
        <dbReference type="ChEBI" id="CHEBI:58349"/>
        <dbReference type="EC" id="1.1.1.94"/>
    </reaction>
    <physiologicalReaction direction="right-to-left" evidence="9">
        <dbReference type="Rhea" id="RHEA:11098"/>
    </physiologicalReaction>
</comment>
<dbReference type="InterPro" id="IPR013328">
    <property type="entry name" value="6PGD_dom2"/>
</dbReference>
<evidence type="ECO:0000256" key="3">
    <source>
        <dbReference type="ARBA" id="ARBA00022857"/>
    </source>
</evidence>